<dbReference type="AlphaFoldDB" id="A0A061AVS4"/>
<evidence type="ECO:0000259" key="2">
    <source>
        <dbReference type="SMART" id="SM00456"/>
    </source>
</evidence>
<dbReference type="VEuPathDB" id="FungiDB:BON22_3606"/>
<feature type="region of interest" description="Disordered" evidence="1">
    <location>
        <begin position="15"/>
        <end position="58"/>
    </location>
</feature>
<accession>A0A061AVS4</accession>
<dbReference type="SMART" id="SM00456">
    <property type="entry name" value="WW"/>
    <property type="match status" value="1"/>
</dbReference>
<evidence type="ECO:0000313" key="3">
    <source>
        <dbReference type="EMBL" id="CDR41286.1"/>
    </source>
</evidence>
<reference evidence="3" key="1">
    <citation type="journal article" date="2014" name="Genome Announc.">
        <title>Genome sequence of the yeast Cyberlindnera fabianii (Hansenula fabianii).</title>
        <authorList>
            <person name="Freel K.C."/>
            <person name="Sarilar V."/>
            <person name="Neuveglise C."/>
            <person name="Devillers H."/>
            <person name="Friedrich A."/>
            <person name="Schacherer J."/>
        </authorList>
    </citation>
    <scope>NUCLEOTIDE SEQUENCE</scope>
    <source>
        <strain evidence="3">YJS4271</strain>
    </source>
</reference>
<protein>
    <submittedName>
        <fullName evidence="3">CYFA0S07e00298g1_1</fullName>
    </submittedName>
</protein>
<dbReference type="SUPFAM" id="SSF51045">
    <property type="entry name" value="WW domain"/>
    <property type="match status" value="1"/>
</dbReference>
<feature type="compositionally biased region" description="Basic and acidic residues" evidence="1">
    <location>
        <begin position="156"/>
        <end position="175"/>
    </location>
</feature>
<name>A0A061AVS4_CYBFA</name>
<evidence type="ECO:0000256" key="1">
    <source>
        <dbReference type="SAM" id="MobiDB-lite"/>
    </source>
</evidence>
<dbReference type="EMBL" id="LK052892">
    <property type="protein sequence ID" value="CDR41286.1"/>
    <property type="molecule type" value="Genomic_DNA"/>
</dbReference>
<feature type="region of interest" description="Disordered" evidence="1">
    <location>
        <begin position="135"/>
        <end position="175"/>
    </location>
</feature>
<dbReference type="CDD" id="cd00201">
    <property type="entry name" value="WW"/>
    <property type="match status" value="1"/>
</dbReference>
<feature type="compositionally biased region" description="Low complexity" evidence="1">
    <location>
        <begin position="37"/>
        <end position="58"/>
    </location>
</feature>
<dbReference type="InterPro" id="IPR001202">
    <property type="entry name" value="WW_dom"/>
</dbReference>
<gene>
    <name evidence="3" type="ORF">CYFA0S_07e00298g</name>
</gene>
<organism evidence="3">
    <name type="scientific">Cyberlindnera fabianii</name>
    <name type="common">Yeast</name>
    <name type="synonym">Hansenula fabianii</name>
    <dbReference type="NCBI Taxonomy" id="36022"/>
    <lineage>
        <taxon>Eukaryota</taxon>
        <taxon>Fungi</taxon>
        <taxon>Dikarya</taxon>
        <taxon>Ascomycota</taxon>
        <taxon>Saccharomycotina</taxon>
        <taxon>Saccharomycetes</taxon>
        <taxon>Phaffomycetales</taxon>
        <taxon>Phaffomycetaceae</taxon>
        <taxon>Cyberlindnera</taxon>
    </lineage>
</organism>
<dbReference type="InterPro" id="IPR036020">
    <property type="entry name" value="WW_dom_sf"/>
</dbReference>
<feature type="domain" description="WW" evidence="2">
    <location>
        <begin position="62"/>
        <end position="95"/>
    </location>
</feature>
<sequence length="199" mass="22346">MVSLLPKIKLGSRSLESPAKAKPSLSVDTETGAMRPSTSTTTDSFYSTTTSTTTSTMTKPVVQSPDWVIRYDPSLSVYYYINTRTNEAQFDHPDEVVASPLSSPITPSCDNYNSPDEHRKLLRSSSNALRRTFSPKRLGMDGGVCSGKKKNNRSHHSGEKLSDAETELNKEKDDEDVAEFKKEFDLEIQRYENERLQRV</sequence>
<proteinExistence type="predicted"/>
<dbReference type="OrthoDB" id="3045089at2759"/>
<dbReference type="Gene3D" id="2.20.70.10">
    <property type="match status" value="1"/>
</dbReference>